<name>C5M9Z3_CANTT</name>
<reference evidence="1 2" key="1">
    <citation type="journal article" date="2009" name="Nature">
        <title>Evolution of pathogenicity and sexual reproduction in eight Candida genomes.</title>
        <authorList>
            <person name="Butler G."/>
            <person name="Rasmussen M.D."/>
            <person name="Lin M.F."/>
            <person name="Santos M.A."/>
            <person name="Sakthikumar S."/>
            <person name="Munro C.A."/>
            <person name="Rheinbay E."/>
            <person name="Grabherr M."/>
            <person name="Forche A."/>
            <person name="Reedy J.L."/>
            <person name="Agrafioti I."/>
            <person name="Arnaud M.B."/>
            <person name="Bates S."/>
            <person name="Brown A.J."/>
            <person name="Brunke S."/>
            <person name="Costanzo M.C."/>
            <person name="Fitzpatrick D.A."/>
            <person name="de Groot P.W."/>
            <person name="Harris D."/>
            <person name="Hoyer L.L."/>
            <person name="Hube B."/>
            <person name="Klis F.M."/>
            <person name="Kodira C."/>
            <person name="Lennard N."/>
            <person name="Logue M.E."/>
            <person name="Martin R."/>
            <person name="Neiman A.M."/>
            <person name="Nikolaou E."/>
            <person name="Quail M.A."/>
            <person name="Quinn J."/>
            <person name="Santos M.C."/>
            <person name="Schmitzberger F.F."/>
            <person name="Sherlock G."/>
            <person name="Shah P."/>
            <person name="Silverstein K.A."/>
            <person name="Skrzypek M.S."/>
            <person name="Soll D."/>
            <person name="Staggs R."/>
            <person name="Stansfield I."/>
            <person name="Stumpf M.P."/>
            <person name="Sudbery P.E."/>
            <person name="Srikantha T."/>
            <person name="Zeng Q."/>
            <person name="Berman J."/>
            <person name="Berriman M."/>
            <person name="Heitman J."/>
            <person name="Gow N.A."/>
            <person name="Lorenz M.C."/>
            <person name="Birren B.W."/>
            <person name="Kellis M."/>
            <person name="Cuomo C.A."/>
        </authorList>
    </citation>
    <scope>NUCLEOTIDE SEQUENCE [LARGE SCALE GENOMIC DNA]</scope>
    <source>
        <strain evidence="2">ATCC MYA-3404 / T1</strain>
    </source>
</reference>
<dbReference type="RefSeq" id="XP_002548008.1">
    <property type="nucleotide sequence ID" value="XM_002547962.1"/>
</dbReference>
<keyword evidence="2" id="KW-1185">Reference proteome</keyword>
<dbReference type="Gene3D" id="3.80.10.10">
    <property type="entry name" value="Ribonuclease Inhibitor"/>
    <property type="match status" value="1"/>
</dbReference>
<dbReference type="GeneID" id="8301746"/>
<protein>
    <recommendedName>
        <fullName evidence="3">F-box domain-containing protein</fullName>
    </recommendedName>
</protein>
<dbReference type="VEuPathDB" id="FungiDB:CTRG_02305"/>
<accession>C5M9Z3</accession>
<dbReference type="Proteomes" id="UP000002037">
    <property type="component" value="Unassembled WGS sequence"/>
</dbReference>
<evidence type="ECO:0000313" key="1">
    <source>
        <dbReference type="EMBL" id="EER33487.1"/>
    </source>
</evidence>
<dbReference type="InterPro" id="IPR032675">
    <property type="entry name" value="LRR_dom_sf"/>
</dbReference>
<evidence type="ECO:0000313" key="2">
    <source>
        <dbReference type="Proteomes" id="UP000002037"/>
    </source>
</evidence>
<dbReference type="KEGG" id="ctp:CTRG_02305"/>
<dbReference type="SUPFAM" id="SSF52058">
    <property type="entry name" value="L domain-like"/>
    <property type="match status" value="1"/>
</dbReference>
<proteinExistence type="predicted"/>
<dbReference type="HOGENOM" id="CLU_038166_0_0_1"/>
<sequence>MDISDILNNLAKQPAEIVNLIISYLPKPFLTVFLDFKSLVPYIIPILRTKVRIQECCFDLKEPISFLNFRWYSVSPVFNSIEELVQTIQKFEFIPREIELVNLSTPMITKYKLYQSGVLVNHELDPSVSKLMQWAVKYEDIFRSVSLIHILDGFMNANIEELVFCIQRGFNIGTIEYLGTIKESIIEMFPPTLESLTLHSYSFKPTKSFDNFQSLKSIKVANADLNMFYHLPPSIEEVMVSDLRTSTVHNPMDQPGVSLVKLRNLTAGIQVAGEFSSVAKIFPNLESFHIRNSRIDDFDELGLSNDIKVLEIDSSPGLVNCLKIERFTQLKQLAMTNMPFRSNIFEKGVNLSVLTKLSFIQSCDFNRNFKYELDPLKFPETLKSLGLHGHFYINTWTPPQNLQELILRGTYFSNGFTILLPPNLNRLFIVSTNLHDLDHIEFPGGLRELDIRANEWLKSMVDTNLHQLTQLVRFDISFNPCLTKFDEPDRNLRCKRLYNLTSV</sequence>
<organism evidence="1 2">
    <name type="scientific">Candida tropicalis (strain ATCC MYA-3404 / T1)</name>
    <name type="common">Yeast</name>
    <dbReference type="NCBI Taxonomy" id="294747"/>
    <lineage>
        <taxon>Eukaryota</taxon>
        <taxon>Fungi</taxon>
        <taxon>Dikarya</taxon>
        <taxon>Ascomycota</taxon>
        <taxon>Saccharomycotina</taxon>
        <taxon>Pichiomycetes</taxon>
        <taxon>Debaryomycetaceae</taxon>
        <taxon>Candida/Lodderomyces clade</taxon>
        <taxon>Candida</taxon>
    </lineage>
</organism>
<dbReference type="OrthoDB" id="4024489at2759"/>
<dbReference type="EMBL" id="GG692397">
    <property type="protein sequence ID" value="EER33487.1"/>
    <property type="molecule type" value="Genomic_DNA"/>
</dbReference>
<dbReference type="AlphaFoldDB" id="C5M9Z3"/>
<evidence type="ECO:0008006" key="3">
    <source>
        <dbReference type="Google" id="ProtNLM"/>
    </source>
</evidence>
<gene>
    <name evidence="1" type="ORF">CTRG_02305</name>
</gene>